<keyword evidence="7 11" id="KW-0630">Potassium</keyword>
<evidence type="ECO:0000256" key="2">
    <source>
        <dbReference type="ARBA" id="ARBA00022475"/>
    </source>
</evidence>
<keyword evidence="10 11" id="KW-0472">Membrane</keyword>
<evidence type="ECO:0000256" key="10">
    <source>
        <dbReference type="ARBA" id="ARBA00023136"/>
    </source>
</evidence>
<evidence type="ECO:0000256" key="6">
    <source>
        <dbReference type="ARBA" id="ARBA00022840"/>
    </source>
</evidence>
<dbReference type="AlphaFoldDB" id="A0A161SGM0"/>
<keyword evidence="4 11" id="KW-0812">Transmembrane</keyword>
<dbReference type="PANTHER" id="PTHR30042:SF2">
    <property type="entry name" value="POTASSIUM-TRANSPORTING ATPASE KDPC SUBUNIT"/>
    <property type="match status" value="1"/>
</dbReference>
<dbReference type="Pfam" id="PF02669">
    <property type="entry name" value="KdpC"/>
    <property type="match status" value="1"/>
</dbReference>
<evidence type="ECO:0000313" key="12">
    <source>
        <dbReference type="EMBL" id="KZE32710.1"/>
    </source>
</evidence>
<dbReference type="STRING" id="1452487.AVW16_09985"/>
<name>A0A161SGM0_9NEIS</name>
<dbReference type="InterPro" id="IPR003820">
    <property type="entry name" value="KdpC"/>
</dbReference>
<keyword evidence="8 11" id="KW-1133">Transmembrane helix</keyword>
<evidence type="ECO:0000256" key="3">
    <source>
        <dbReference type="ARBA" id="ARBA00022538"/>
    </source>
</evidence>
<dbReference type="GO" id="GO:0005886">
    <property type="term" value="C:plasma membrane"/>
    <property type="evidence" value="ECO:0007669"/>
    <property type="project" value="UniProtKB-SubCell"/>
</dbReference>
<accession>A0A161SGM0</accession>
<evidence type="ECO:0000256" key="8">
    <source>
        <dbReference type="ARBA" id="ARBA00022989"/>
    </source>
</evidence>
<keyword evidence="9 11" id="KW-0406">Ion transport</keyword>
<organism evidence="12 13">
    <name type="scientific">Crenobacter luteus</name>
    <dbReference type="NCBI Taxonomy" id="1452487"/>
    <lineage>
        <taxon>Bacteria</taxon>
        <taxon>Pseudomonadati</taxon>
        <taxon>Pseudomonadota</taxon>
        <taxon>Betaproteobacteria</taxon>
        <taxon>Neisseriales</taxon>
        <taxon>Neisseriaceae</taxon>
        <taxon>Crenobacter</taxon>
    </lineage>
</organism>
<evidence type="ECO:0000256" key="1">
    <source>
        <dbReference type="ARBA" id="ARBA00022448"/>
    </source>
</evidence>
<evidence type="ECO:0000256" key="11">
    <source>
        <dbReference type="HAMAP-Rule" id="MF_00276"/>
    </source>
</evidence>
<protein>
    <recommendedName>
        <fullName evidence="11">Potassium-transporting ATPase KdpC subunit</fullName>
    </recommendedName>
    <alternativeName>
        <fullName evidence="11">ATP phosphohydrolase [potassium-transporting] C chain</fullName>
    </alternativeName>
    <alternativeName>
        <fullName evidence="11">Potassium-binding and translocating subunit C</fullName>
    </alternativeName>
    <alternativeName>
        <fullName evidence="11">Potassium-translocating ATPase C chain</fullName>
    </alternativeName>
</protein>
<feature type="transmembrane region" description="Helical" evidence="11">
    <location>
        <begin position="12"/>
        <end position="35"/>
    </location>
</feature>
<keyword evidence="6 11" id="KW-0067">ATP-binding</keyword>
<dbReference type="EMBL" id="LQQU01000017">
    <property type="protein sequence ID" value="KZE32710.1"/>
    <property type="molecule type" value="Genomic_DNA"/>
</dbReference>
<comment type="subunit">
    <text evidence="11">The system is composed of three essential subunits: KdpA, KdpB and KdpC.</text>
</comment>
<keyword evidence="13" id="KW-1185">Reference proteome</keyword>
<evidence type="ECO:0000313" key="13">
    <source>
        <dbReference type="Proteomes" id="UP000076625"/>
    </source>
</evidence>
<keyword evidence="2 11" id="KW-1003">Cell membrane</keyword>
<comment type="caution">
    <text evidence="12">The sequence shown here is derived from an EMBL/GenBank/DDBJ whole genome shotgun (WGS) entry which is preliminary data.</text>
</comment>
<comment type="subcellular location">
    <subcellularLocation>
        <location evidence="11">Cell membrane</location>
        <topology evidence="11">Single-pass membrane protein</topology>
    </subcellularLocation>
</comment>
<dbReference type="NCBIfam" id="TIGR00681">
    <property type="entry name" value="kdpC"/>
    <property type="match status" value="1"/>
</dbReference>
<dbReference type="PIRSF" id="PIRSF001296">
    <property type="entry name" value="K_ATPase_KdpC"/>
    <property type="match status" value="1"/>
</dbReference>
<gene>
    <name evidence="11" type="primary">kdpC</name>
    <name evidence="12" type="ORF">AVW16_09985</name>
</gene>
<dbReference type="NCBIfam" id="NF001454">
    <property type="entry name" value="PRK00315.1"/>
    <property type="match status" value="1"/>
</dbReference>
<keyword evidence="1 11" id="KW-0813">Transport</keyword>
<dbReference type="Proteomes" id="UP000076625">
    <property type="component" value="Unassembled WGS sequence"/>
</dbReference>
<keyword evidence="5 11" id="KW-0547">Nucleotide-binding</keyword>
<dbReference type="GO" id="GO:0008556">
    <property type="term" value="F:P-type potassium transmembrane transporter activity"/>
    <property type="evidence" value="ECO:0007669"/>
    <property type="project" value="InterPro"/>
</dbReference>
<comment type="function">
    <text evidence="11">Part of the high-affinity ATP-driven potassium transport (or Kdp) system, which catalyzes the hydrolysis of ATP coupled with the electrogenic transport of potassium into the cytoplasm. This subunit acts as a catalytic chaperone that increases the ATP-binding affinity of the ATP-hydrolyzing subunit KdpB by the formation of a transient KdpB/KdpC/ATP ternary complex.</text>
</comment>
<evidence type="ECO:0000256" key="4">
    <source>
        <dbReference type="ARBA" id="ARBA00022692"/>
    </source>
</evidence>
<dbReference type="HAMAP" id="MF_00276">
    <property type="entry name" value="KdpC"/>
    <property type="match status" value="1"/>
</dbReference>
<evidence type="ECO:0000256" key="9">
    <source>
        <dbReference type="ARBA" id="ARBA00023065"/>
    </source>
</evidence>
<dbReference type="OrthoDB" id="9788285at2"/>
<dbReference type="GO" id="GO:0005524">
    <property type="term" value="F:ATP binding"/>
    <property type="evidence" value="ECO:0007669"/>
    <property type="project" value="UniProtKB-UniRule"/>
</dbReference>
<keyword evidence="3 11" id="KW-0633">Potassium transport</keyword>
<dbReference type="PANTHER" id="PTHR30042">
    <property type="entry name" value="POTASSIUM-TRANSPORTING ATPASE C CHAIN"/>
    <property type="match status" value="1"/>
</dbReference>
<evidence type="ECO:0000256" key="5">
    <source>
        <dbReference type="ARBA" id="ARBA00022741"/>
    </source>
</evidence>
<comment type="similarity">
    <text evidence="11">Belongs to the KdpC family.</text>
</comment>
<sequence length="210" mass="21261">MKETTMKQTAKAILLPCAKVFGALALVTGLAYPLAVTGLAQALLPNQANGSLIVENGHARGSALIGQPFSDPAHFWGRPSATGGVPYNGQGSGGSNLGPLNPALQADVAGRVAALKALDPANTAPVPVELVTASASGLDPHISPEAARWQASRVARASGLPPAEVEALIAAHVEGRALGFLGEPVVNVLRLNLALDARVKALRAARADAA</sequence>
<reference evidence="13" key="1">
    <citation type="submission" date="2016-01" db="EMBL/GenBank/DDBJ databases">
        <title>Draft genome of Chromobacterium sp. F49.</title>
        <authorList>
            <person name="Hong K.W."/>
        </authorList>
    </citation>
    <scope>NUCLEOTIDE SEQUENCE [LARGE SCALE GENOMIC DNA]</scope>
    <source>
        <strain evidence="13">CN10</strain>
    </source>
</reference>
<proteinExistence type="inferred from homology"/>
<evidence type="ECO:0000256" key="7">
    <source>
        <dbReference type="ARBA" id="ARBA00022958"/>
    </source>
</evidence>